<dbReference type="GeneID" id="80347235"/>
<dbReference type="SUPFAM" id="SSF51735">
    <property type="entry name" value="NAD(P)-binding Rossmann-fold domains"/>
    <property type="match status" value="1"/>
</dbReference>
<dbReference type="CDD" id="cd24146">
    <property type="entry name" value="nat-AmDH_N_like"/>
    <property type="match status" value="1"/>
</dbReference>
<dbReference type="RefSeq" id="WP_187688102.1">
    <property type="nucleotide sequence ID" value="NZ_AP023396.1"/>
</dbReference>
<accession>A0A7G1KNS0</accession>
<sequence length="359" mass="37607">MRSSALPDSESRPSTAQRPYRVVQWATGNIGTRALRGVLTHPDMTLAGLYVHSPDKAGRDAGELCGAGTTGVRATCDVGDIIDLDADCVLYMPRAFDPETVVRLLSAGANVVTTCGQLHHPASMDPGLRREIENACVLGGASIHSTGSSPGFITEAVPLVLSSIQRRLDRLAIDEYADLSQRDSPAILFDVMGFGQPPGEFDQRRVDHVAGSFGPSLRLLADALGIGIETVSAAGEVAAARARTAIAAGTIEAGTVAAQRITVSAHAAGRPVLSFRATWYCTTEIAADWHLGDTGWHVSVVGDAPLEVDLRFPFPLSRMAETSPGYTANRAVNAVPVVCAAAPGIHTTLDLPSVVPVLG</sequence>
<evidence type="ECO:0000313" key="3">
    <source>
        <dbReference type="Proteomes" id="UP000516173"/>
    </source>
</evidence>
<reference evidence="2 3" key="1">
    <citation type="submission" date="2020-08" db="EMBL/GenBank/DDBJ databases">
        <title>Genome Sequencing of Nocardia wallacei strain FMUON74 and assembly.</title>
        <authorList>
            <person name="Toyokawa M."/>
            <person name="Uesaka K."/>
        </authorList>
    </citation>
    <scope>NUCLEOTIDE SEQUENCE [LARGE SCALE GENOMIC DNA]</scope>
    <source>
        <strain evidence="2 3">FMUON74</strain>
    </source>
</reference>
<organism evidence="2 3">
    <name type="scientific">Nocardia wallacei</name>
    <dbReference type="NCBI Taxonomy" id="480035"/>
    <lineage>
        <taxon>Bacteria</taxon>
        <taxon>Bacillati</taxon>
        <taxon>Actinomycetota</taxon>
        <taxon>Actinomycetes</taxon>
        <taxon>Mycobacteriales</taxon>
        <taxon>Nocardiaceae</taxon>
        <taxon>Nocardia</taxon>
    </lineage>
</organism>
<dbReference type="InterPro" id="IPR036291">
    <property type="entry name" value="NAD(P)-bd_dom_sf"/>
</dbReference>
<dbReference type="AlphaFoldDB" id="A0A7G1KNS0"/>
<keyword evidence="3" id="KW-1185">Reference proteome</keyword>
<feature type="domain" description="2,4-diaminopentanoate dehydrogenase C-terminal" evidence="1">
    <location>
        <begin position="159"/>
        <end position="353"/>
    </location>
</feature>
<evidence type="ECO:0000313" key="2">
    <source>
        <dbReference type="EMBL" id="BCK54914.1"/>
    </source>
</evidence>
<evidence type="ECO:0000259" key="1">
    <source>
        <dbReference type="Pfam" id="PF19328"/>
    </source>
</evidence>
<dbReference type="Pfam" id="PF19328">
    <property type="entry name" value="DAP_DH_C"/>
    <property type="match status" value="1"/>
</dbReference>
<dbReference type="Proteomes" id="UP000516173">
    <property type="component" value="Chromosome"/>
</dbReference>
<protein>
    <submittedName>
        <fullName evidence="2">Dihydrodipicolinate reductase</fullName>
    </submittedName>
</protein>
<dbReference type="InterPro" id="IPR045760">
    <property type="entry name" value="DAP_DH_C"/>
</dbReference>
<gene>
    <name evidence="2" type="primary">dapB_4</name>
    <name evidence="2" type="ORF">NWFMUON74_26860</name>
</gene>
<dbReference type="EMBL" id="AP023396">
    <property type="protein sequence ID" value="BCK54914.1"/>
    <property type="molecule type" value="Genomic_DNA"/>
</dbReference>
<name>A0A7G1KNS0_9NOCA</name>
<dbReference type="Gene3D" id="3.40.50.720">
    <property type="entry name" value="NAD(P)-binding Rossmann-like Domain"/>
    <property type="match status" value="1"/>
</dbReference>
<proteinExistence type="predicted"/>
<dbReference type="KEGG" id="nwl:NWFMUON74_26860"/>